<proteinExistence type="inferred from homology"/>
<feature type="transmembrane region" description="Helical" evidence="2">
    <location>
        <begin position="34"/>
        <end position="54"/>
    </location>
</feature>
<dbReference type="PANTHER" id="PTHR30487:SF0">
    <property type="entry name" value="PREPILIN LEADER PEPTIDASE_N-METHYLTRANSFERASE-RELATED"/>
    <property type="match status" value="1"/>
</dbReference>
<dbReference type="GO" id="GO:0005886">
    <property type="term" value="C:plasma membrane"/>
    <property type="evidence" value="ECO:0007669"/>
    <property type="project" value="TreeGrafter"/>
</dbReference>
<protein>
    <submittedName>
        <fullName evidence="4">Prepilin peptidase</fullName>
    </submittedName>
</protein>
<name>A0A940IC91_9PROT</name>
<dbReference type="Gene3D" id="1.20.120.1220">
    <property type="match status" value="1"/>
</dbReference>
<evidence type="ECO:0000256" key="2">
    <source>
        <dbReference type="SAM" id="Phobius"/>
    </source>
</evidence>
<feature type="domain" description="Prepilin type IV endopeptidase peptidase" evidence="3">
    <location>
        <begin position="15"/>
        <end position="125"/>
    </location>
</feature>
<reference evidence="4" key="1">
    <citation type="submission" date="2020-10" db="EMBL/GenBank/DDBJ databases">
        <authorList>
            <person name="Gilroy R."/>
        </authorList>
    </citation>
    <scope>NUCLEOTIDE SEQUENCE</scope>
    <source>
        <strain evidence="4">B1-16210</strain>
    </source>
</reference>
<keyword evidence="2" id="KW-0812">Transmembrane</keyword>
<dbReference type="GO" id="GO:0004190">
    <property type="term" value="F:aspartic-type endopeptidase activity"/>
    <property type="evidence" value="ECO:0007669"/>
    <property type="project" value="InterPro"/>
</dbReference>
<evidence type="ECO:0000313" key="4">
    <source>
        <dbReference type="EMBL" id="MBO8407299.1"/>
    </source>
</evidence>
<sequence length="153" mass="16588">MIFDIVFIILLLVAGLCAWQIARTDFRRRIIPDVYLFPLLLIGLTVTHFFPWPISTTDSLVAAISGYILTSITGFVFTKIKSDSATPPIGFGDIKLITVGGIWLGTNGLAIALAVACLGGLIWGISKKQKFVPFAPFFVLGGILSLIITTFLI</sequence>
<evidence type="ECO:0000256" key="1">
    <source>
        <dbReference type="ARBA" id="ARBA00005801"/>
    </source>
</evidence>
<keyword evidence="2" id="KW-0472">Membrane</keyword>
<dbReference type="PANTHER" id="PTHR30487">
    <property type="entry name" value="TYPE 4 PREPILIN-LIKE PROTEINS LEADER PEPTIDE-PROCESSING ENZYME"/>
    <property type="match status" value="1"/>
</dbReference>
<dbReference type="EMBL" id="JADINE010000031">
    <property type="protein sequence ID" value="MBO8407299.1"/>
    <property type="molecule type" value="Genomic_DNA"/>
</dbReference>
<dbReference type="Pfam" id="PF01478">
    <property type="entry name" value="Peptidase_A24"/>
    <property type="match status" value="1"/>
</dbReference>
<comment type="similarity">
    <text evidence="1">Belongs to the peptidase A24 family.</text>
</comment>
<feature type="transmembrane region" description="Helical" evidence="2">
    <location>
        <begin position="131"/>
        <end position="152"/>
    </location>
</feature>
<keyword evidence="2" id="KW-1133">Transmembrane helix</keyword>
<comment type="caution">
    <text evidence="4">The sequence shown here is derived from an EMBL/GenBank/DDBJ whole genome shotgun (WGS) entry which is preliminary data.</text>
</comment>
<accession>A0A940IC91</accession>
<evidence type="ECO:0000313" key="5">
    <source>
        <dbReference type="Proteomes" id="UP000721442"/>
    </source>
</evidence>
<dbReference type="GO" id="GO:0006465">
    <property type="term" value="P:signal peptide processing"/>
    <property type="evidence" value="ECO:0007669"/>
    <property type="project" value="TreeGrafter"/>
</dbReference>
<feature type="transmembrane region" description="Helical" evidence="2">
    <location>
        <begin position="6"/>
        <end position="22"/>
    </location>
</feature>
<feature type="transmembrane region" description="Helical" evidence="2">
    <location>
        <begin position="60"/>
        <end position="80"/>
    </location>
</feature>
<dbReference type="AlphaFoldDB" id="A0A940IC91"/>
<reference evidence="4" key="2">
    <citation type="journal article" date="2021" name="PeerJ">
        <title>Extensive microbial diversity within the chicken gut microbiome revealed by metagenomics and culture.</title>
        <authorList>
            <person name="Gilroy R."/>
            <person name="Ravi A."/>
            <person name="Getino M."/>
            <person name="Pursley I."/>
            <person name="Horton D.L."/>
            <person name="Alikhan N.F."/>
            <person name="Baker D."/>
            <person name="Gharbi K."/>
            <person name="Hall N."/>
            <person name="Watson M."/>
            <person name="Adriaenssens E.M."/>
            <person name="Foster-Nyarko E."/>
            <person name="Jarju S."/>
            <person name="Secka A."/>
            <person name="Antonio M."/>
            <person name="Oren A."/>
            <person name="Chaudhuri R.R."/>
            <person name="La Ragione R."/>
            <person name="Hildebrand F."/>
            <person name="Pallen M.J."/>
        </authorList>
    </citation>
    <scope>NUCLEOTIDE SEQUENCE</scope>
    <source>
        <strain evidence="4">B1-16210</strain>
    </source>
</reference>
<dbReference type="InterPro" id="IPR050882">
    <property type="entry name" value="Prepilin_peptidase/N-MTase"/>
</dbReference>
<gene>
    <name evidence="4" type="ORF">IAC77_02460</name>
</gene>
<dbReference type="Proteomes" id="UP000721442">
    <property type="component" value="Unassembled WGS sequence"/>
</dbReference>
<feature type="transmembrane region" description="Helical" evidence="2">
    <location>
        <begin position="101"/>
        <end position="125"/>
    </location>
</feature>
<organism evidence="4 5">
    <name type="scientific">Candidatus Enterousia excrementavium</name>
    <dbReference type="NCBI Taxonomy" id="2840789"/>
    <lineage>
        <taxon>Bacteria</taxon>
        <taxon>Pseudomonadati</taxon>
        <taxon>Pseudomonadota</taxon>
        <taxon>Alphaproteobacteria</taxon>
        <taxon>Candidatus Enterousia</taxon>
    </lineage>
</organism>
<evidence type="ECO:0000259" key="3">
    <source>
        <dbReference type="Pfam" id="PF01478"/>
    </source>
</evidence>
<dbReference type="InterPro" id="IPR000045">
    <property type="entry name" value="Prepilin_IV_endopep_pep"/>
</dbReference>